<dbReference type="RefSeq" id="WP_260762535.1">
    <property type="nucleotide sequence ID" value="NZ_CP045921.1"/>
</dbReference>
<name>A0A857MP88_9BACT</name>
<dbReference type="EMBL" id="CP045921">
    <property type="protein sequence ID" value="QHN42911.1"/>
    <property type="molecule type" value="Genomic_DNA"/>
</dbReference>
<organism evidence="1 2">
    <name type="scientific">Candidatus Mycosynbacter amalyticus</name>
    <dbReference type="NCBI Taxonomy" id="2665156"/>
    <lineage>
        <taxon>Bacteria</taxon>
        <taxon>Candidatus Saccharimonadota</taxon>
        <taxon>Candidatus Saccharimonadota incertae sedis</taxon>
        <taxon>Candidatus Mycosynbacter</taxon>
    </lineage>
</organism>
<reference evidence="1" key="1">
    <citation type="journal article" date="2021" name="Nat. Microbiol.">
        <title>Cocultivation of an ultrasmall environmental parasitic bacterium with lytic ability against bacteria associated with wastewater foams.</title>
        <authorList>
            <person name="Batinovic S."/>
            <person name="Rose J.J.A."/>
            <person name="Ratcliffe J."/>
            <person name="Seviour R.J."/>
            <person name="Petrovski S."/>
        </authorList>
    </citation>
    <scope>NUCLEOTIDE SEQUENCE</scope>
    <source>
        <strain evidence="1">JR1</strain>
    </source>
</reference>
<dbReference type="InterPro" id="IPR016181">
    <property type="entry name" value="Acyl_CoA_acyltransferase"/>
</dbReference>
<protein>
    <submittedName>
        <fullName evidence="1">Uncharacterized protein</fullName>
    </submittedName>
</protein>
<accession>A0A857MP88</accession>
<dbReference type="Gene3D" id="3.40.630.30">
    <property type="match status" value="1"/>
</dbReference>
<dbReference type="AlphaFoldDB" id="A0A857MP88"/>
<dbReference type="Proteomes" id="UP001059824">
    <property type="component" value="Chromosome"/>
</dbReference>
<gene>
    <name evidence="1" type="ORF">GII36_03540</name>
</gene>
<dbReference type="SUPFAM" id="SSF55729">
    <property type="entry name" value="Acyl-CoA N-acyltransferases (Nat)"/>
    <property type="match status" value="1"/>
</dbReference>
<evidence type="ECO:0000313" key="1">
    <source>
        <dbReference type="EMBL" id="QHN42911.1"/>
    </source>
</evidence>
<sequence length="203" mass="22682">MTTHERIYTRLATRDDSAAIFDMYSDMQQRQHYPAFRANAFYRAIPHIIERSSESEQLFVAVDETDTPVGMGHLVQPFSLTGNSRKAQELSHLYIDETQSDAFSSLPTRLAAFAAHLALQGCGRTLDESRSVSLHTQDTNCFDTLATLYPSSQESPHTIRFDNEALRHMASRAVTGPIHFTGLALVDSDTHLAHPQLHPAQQA</sequence>
<proteinExistence type="predicted"/>
<evidence type="ECO:0000313" key="2">
    <source>
        <dbReference type="Proteomes" id="UP001059824"/>
    </source>
</evidence>
<dbReference type="KEGG" id="mama:GII36_03540"/>
<keyword evidence="2" id="KW-1185">Reference proteome</keyword>